<evidence type="ECO:0000313" key="1">
    <source>
        <dbReference type="EMBL" id="EZF57304.1"/>
    </source>
</evidence>
<proteinExistence type="predicted"/>
<name>A0A022WG63_TRIRU</name>
<dbReference type="HOGENOM" id="CLU_1826682_0_0_1"/>
<dbReference type="OrthoDB" id="10330538at2759"/>
<sequence length="141" mass="15880">MSTRDGSPTSMFTSDTLDIYKLPISMLPQPLKHSSGERRCCQEGTLSTTSEVPTLVDDTETICTMKPQPADDVPFISNGHEPDVNNILSMVSDESTLVENSRIIKILLKNQPFILYNDPSDTQDIVLVRSTQFRRFLEQEE</sequence>
<reference evidence="1" key="1">
    <citation type="submission" date="2014-02" db="EMBL/GenBank/DDBJ databases">
        <title>The Genome Sequence of Trichophyton rubrum (morphotype fischeri) CBS 288.86.</title>
        <authorList>
            <consortium name="The Broad Institute Genomics Platform"/>
            <person name="Cuomo C.A."/>
            <person name="White T.C."/>
            <person name="Graser Y."/>
            <person name="Martinez-Rossi N."/>
            <person name="Heitman J."/>
            <person name="Young S.K."/>
            <person name="Zeng Q."/>
            <person name="Gargeya S."/>
            <person name="Abouelleil A."/>
            <person name="Alvarado L."/>
            <person name="Chapman S.B."/>
            <person name="Gainer-Dewar J."/>
            <person name="Goldberg J."/>
            <person name="Griggs A."/>
            <person name="Gujja S."/>
            <person name="Hansen M."/>
            <person name="Howarth C."/>
            <person name="Imamovic A."/>
            <person name="Larimer J."/>
            <person name="Martinez D."/>
            <person name="Murphy C."/>
            <person name="Pearson M.D."/>
            <person name="Persinoti G."/>
            <person name="Poon T."/>
            <person name="Priest M."/>
            <person name="Roberts A.D."/>
            <person name="Saif S."/>
            <person name="Shea T.D."/>
            <person name="Sykes S.N."/>
            <person name="Wortman J."/>
            <person name="Nusbaum C."/>
            <person name="Birren B."/>
        </authorList>
    </citation>
    <scope>NUCLEOTIDE SEQUENCE [LARGE SCALE GENOMIC DNA]</scope>
    <source>
        <strain evidence="1">CBS 288.86</strain>
    </source>
</reference>
<accession>A0A022WG63</accession>
<dbReference type="Proteomes" id="UP000023758">
    <property type="component" value="Unassembled WGS sequence"/>
</dbReference>
<protein>
    <submittedName>
        <fullName evidence="1">Uncharacterized protein</fullName>
    </submittedName>
</protein>
<dbReference type="AlphaFoldDB" id="A0A022WG63"/>
<organism evidence="1">
    <name type="scientific">Trichophyton rubrum CBS 288.86</name>
    <dbReference type="NCBI Taxonomy" id="1215330"/>
    <lineage>
        <taxon>Eukaryota</taxon>
        <taxon>Fungi</taxon>
        <taxon>Dikarya</taxon>
        <taxon>Ascomycota</taxon>
        <taxon>Pezizomycotina</taxon>
        <taxon>Eurotiomycetes</taxon>
        <taxon>Eurotiomycetidae</taxon>
        <taxon>Onygenales</taxon>
        <taxon>Arthrodermataceae</taxon>
        <taxon>Trichophyton</taxon>
    </lineage>
</organism>
<dbReference type="EMBL" id="KK207691">
    <property type="protein sequence ID" value="EZF57304.1"/>
    <property type="molecule type" value="Genomic_DNA"/>
</dbReference>
<gene>
    <name evidence="1" type="ORF">H103_00412</name>
</gene>